<keyword evidence="2" id="KW-1185">Reference proteome</keyword>
<sequence>MRARAACAPLRKRGGEFARRANRDAASNYSGCMDERCGAIETAHRSRSIRSMPMNHTTQG</sequence>
<name>Q2T795_BURTA</name>
<dbReference type="EMBL" id="CP000085">
    <property type="protein sequence ID" value="ABC35614.1"/>
    <property type="molecule type" value="Genomic_DNA"/>
</dbReference>
<dbReference type="Proteomes" id="UP000001930">
    <property type="component" value="Chromosome II"/>
</dbReference>
<dbReference type="AlphaFoldDB" id="Q2T795"/>
<dbReference type="KEGG" id="bte:BTH_II0757"/>
<dbReference type="HOGENOM" id="CLU_2932484_0_0_4"/>
<gene>
    <name evidence="1" type="ordered locus">BTH_II0757</name>
</gene>
<protein>
    <submittedName>
        <fullName evidence="1">Uncharacterized protein</fullName>
    </submittedName>
</protein>
<evidence type="ECO:0000313" key="1">
    <source>
        <dbReference type="EMBL" id="ABC35614.1"/>
    </source>
</evidence>
<proteinExistence type="predicted"/>
<reference evidence="1 2" key="1">
    <citation type="journal article" date="2005" name="BMC Genomics">
        <title>Bacterial genome adaptation to niches: divergence of the potential virulence genes in three Burkholderia species of different survival strategies.</title>
        <authorList>
            <person name="Kim H.S."/>
            <person name="Schell M.A."/>
            <person name="Yu Y."/>
            <person name="Ulrich R.L."/>
            <person name="Sarria S.H."/>
            <person name="Nierman W.C."/>
            <person name="DeShazer D."/>
        </authorList>
    </citation>
    <scope>NUCLEOTIDE SEQUENCE [LARGE SCALE GENOMIC DNA]</scope>
    <source>
        <strain evidence="2">ATCC 700388 / DSM 13276 / CCUG 48851 / CIP 106301 / E264</strain>
    </source>
</reference>
<organism evidence="1 2">
    <name type="scientific">Burkholderia thailandensis (strain ATCC 700388 / DSM 13276 / CCUG 48851 / CIP 106301 / E264)</name>
    <dbReference type="NCBI Taxonomy" id="271848"/>
    <lineage>
        <taxon>Bacteria</taxon>
        <taxon>Pseudomonadati</taxon>
        <taxon>Pseudomonadota</taxon>
        <taxon>Betaproteobacteria</taxon>
        <taxon>Burkholderiales</taxon>
        <taxon>Burkholderiaceae</taxon>
        <taxon>Burkholderia</taxon>
        <taxon>pseudomallei group</taxon>
    </lineage>
</organism>
<accession>Q2T795</accession>
<evidence type="ECO:0000313" key="2">
    <source>
        <dbReference type="Proteomes" id="UP000001930"/>
    </source>
</evidence>